<proteinExistence type="predicted"/>
<keyword evidence="2" id="KW-1185">Reference proteome</keyword>
<dbReference type="EMBL" id="CM045772">
    <property type="protein sequence ID" value="KAI7986832.1"/>
    <property type="molecule type" value="Genomic_DNA"/>
</dbReference>
<accession>A0ACC0FDM1</accession>
<evidence type="ECO:0000313" key="2">
    <source>
        <dbReference type="Proteomes" id="UP001060215"/>
    </source>
</evidence>
<sequence length="398" mass="44027">MVGGGGKKENAGGRGREANPEAEERKRRKRVAFDKGIISEAPAKVLTTRLLSPSKTVSKHHGRDILRKSHRKNRFLFSFPGLLSPISGGKIGELKDLGTKNPILYLDFPQGQMKLFGTIVYPKNRYLTLQFSRSGKNVMCEDYFDTMIVFSDAWWIGKKHENPEEAHLEFPKELHEAHHAEIDFKSGAGAASEIKQGVNNSGLKYVEQESPKTDLEDGSSECQNNLEDLPDVTPIRHSERTAGKRFHFADASSGDDVVANDVDTFEGEDKKGGMEHLSKDYAPTERSCPVIFDIDNEDAAACTQIQQSAMAVTKSKEVSHSNHSSLVQTTISTLFKKVEEKKAPRNLRKSPSSKASSQNLKHAVSGKKTIKTKVEDDDIEEFSSASKDSTGSDDDWTG</sequence>
<reference evidence="1 2" key="1">
    <citation type="journal article" date="2022" name="Plant J.">
        <title>Chromosome-level genome of Camellia lanceoleosa provides a valuable resource for understanding genome evolution and self-incompatibility.</title>
        <authorList>
            <person name="Gong W."/>
            <person name="Xiao S."/>
            <person name="Wang L."/>
            <person name="Liao Z."/>
            <person name="Chang Y."/>
            <person name="Mo W."/>
            <person name="Hu G."/>
            <person name="Li W."/>
            <person name="Zhao G."/>
            <person name="Zhu H."/>
            <person name="Hu X."/>
            <person name="Ji K."/>
            <person name="Xiang X."/>
            <person name="Song Q."/>
            <person name="Yuan D."/>
            <person name="Jin S."/>
            <person name="Zhang L."/>
        </authorList>
    </citation>
    <scope>NUCLEOTIDE SEQUENCE [LARGE SCALE GENOMIC DNA]</scope>
    <source>
        <strain evidence="1">SQ_2022a</strain>
    </source>
</reference>
<keyword evidence="1" id="KW-0238">DNA-binding</keyword>
<organism evidence="1 2">
    <name type="scientific">Camellia lanceoleosa</name>
    <dbReference type="NCBI Taxonomy" id="1840588"/>
    <lineage>
        <taxon>Eukaryota</taxon>
        <taxon>Viridiplantae</taxon>
        <taxon>Streptophyta</taxon>
        <taxon>Embryophyta</taxon>
        <taxon>Tracheophyta</taxon>
        <taxon>Spermatophyta</taxon>
        <taxon>Magnoliopsida</taxon>
        <taxon>eudicotyledons</taxon>
        <taxon>Gunneridae</taxon>
        <taxon>Pentapetalae</taxon>
        <taxon>asterids</taxon>
        <taxon>Ericales</taxon>
        <taxon>Theaceae</taxon>
        <taxon>Camellia</taxon>
    </lineage>
</organism>
<name>A0ACC0FDM1_9ERIC</name>
<protein>
    <submittedName>
        <fullName evidence="1">DNA-binding protein RHL1</fullName>
    </submittedName>
</protein>
<comment type="caution">
    <text evidence="1">The sequence shown here is derived from an EMBL/GenBank/DDBJ whole genome shotgun (WGS) entry which is preliminary data.</text>
</comment>
<dbReference type="Proteomes" id="UP001060215">
    <property type="component" value="Chromosome 15"/>
</dbReference>
<gene>
    <name evidence="1" type="ORF">LOK49_LG14G00013</name>
</gene>
<evidence type="ECO:0000313" key="1">
    <source>
        <dbReference type="EMBL" id="KAI7986832.1"/>
    </source>
</evidence>